<name>A0ABR8MX13_9BACL</name>
<dbReference type="NCBIfam" id="TIGR01730">
    <property type="entry name" value="RND_mfp"/>
    <property type="match status" value="1"/>
</dbReference>
<proteinExistence type="inferred from homology"/>
<gene>
    <name evidence="6" type="ORF">H8B09_12455</name>
</gene>
<dbReference type="InterPro" id="IPR058647">
    <property type="entry name" value="BSH_CzcB-like"/>
</dbReference>
<organism evidence="6 7">
    <name type="scientific">Paenibacillus terricola</name>
    <dbReference type="NCBI Taxonomy" id="2763503"/>
    <lineage>
        <taxon>Bacteria</taxon>
        <taxon>Bacillati</taxon>
        <taxon>Bacillota</taxon>
        <taxon>Bacilli</taxon>
        <taxon>Bacillales</taxon>
        <taxon>Paenibacillaceae</taxon>
        <taxon>Paenibacillus</taxon>
    </lineage>
</organism>
<dbReference type="RefSeq" id="WP_224753558.1">
    <property type="nucleotide sequence ID" value="NZ_JACXZA010000003.1"/>
</dbReference>
<dbReference type="Pfam" id="PF25973">
    <property type="entry name" value="BSH_CzcB"/>
    <property type="match status" value="1"/>
</dbReference>
<dbReference type="InterPro" id="IPR006143">
    <property type="entry name" value="RND_pump_MFP"/>
</dbReference>
<dbReference type="InterPro" id="IPR058627">
    <property type="entry name" value="MdtA-like_C"/>
</dbReference>
<evidence type="ECO:0000259" key="5">
    <source>
        <dbReference type="Pfam" id="PF25973"/>
    </source>
</evidence>
<evidence type="ECO:0000259" key="4">
    <source>
        <dbReference type="Pfam" id="PF25967"/>
    </source>
</evidence>
<dbReference type="Pfam" id="PF25967">
    <property type="entry name" value="RND-MFP_C"/>
    <property type="match status" value="1"/>
</dbReference>
<evidence type="ECO:0000256" key="1">
    <source>
        <dbReference type="ARBA" id="ARBA00004196"/>
    </source>
</evidence>
<dbReference type="EMBL" id="JACXZA010000003">
    <property type="protein sequence ID" value="MBD3919567.1"/>
    <property type="molecule type" value="Genomic_DNA"/>
</dbReference>
<dbReference type="PROSITE" id="PS51257">
    <property type="entry name" value="PROKAR_LIPOPROTEIN"/>
    <property type="match status" value="1"/>
</dbReference>
<feature type="domain" description="Multidrug resistance protein MdtA-like C-terminal permuted SH3" evidence="4">
    <location>
        <begin position="287"/>
        <end position="342"/>
    </location>
</feature>
<dbReference type="InterPro" id="IPR050465">
    <property type="entry name" value="UPF0194_transport"/>
</dbReference>
<evidence type="ECO:0000256" key="2">
    <source>
        <dbReference type="ARBA" id="ARBA00009477"/>
    </source>
</evidence>
<evidence type="ECO:0000313" key="6">
    <source>
        <dbReference type="EMBL" id="MBD3919567.1"/>
    </source>
</evidence>
<sequence>MVRPMRNKFKAIASGVGVASLIVATLSGCSLLPKEEEAIPPPLVKPAEQKFDVVDVKKGELSIYFKGIATVVSKSQQDVFFKQSGGRLAAVHVSQGDTVKKGQLLLELGSDDLKLRLELQKISYERTQIDLQSAIKSGNEDQIKSKKLDLKSVQLQLDNLQQQWDSLRLVAPIDGVVTYLADLSLGQNMNAYDTVLTIADPSRIQLVYTTDDPAELSSLQPNMPVEIKIDGKELTGKVVQTPSSSAFSSNQQVNDKNAKRLIVDGEGLKGEIGAMAELKIFKQRQQNVLIIPKSGLRTYLDRKYVQVLDGDRRKEVDVEVGMSTPTEVEIRRGLSEGDQIVLNN</sequence>
<keyword evidence="7" id="KW-1185">Reference proteome</keyword>
<keyword evidence="3" id="KW-0175">Coiled coil</keyword>
<dbReference type="PANTHER" id="PTHR32347">
    <property type="entry name" value="EFFLUX SYSTEM COMPONENT YKNX-RELATED"/>
    <property type="match status" value="1"/>
</dbReference>
<dbReference type="PANTHER" id="PTHR32347:SF23">
    <property type="entry name" value="BLL5650 PROTEIN"/>
    <property type="match status" value="1"/>
</dbReference>
<evidence type="ECO:0000256" key="3">
    <source>
        <dbReference type="ARBA" id="ARBA00023054"/>
    </source>
</evidence>
<dbReference type="Gene3D" id="2.40.50.100">
    <property type="match status" value="1"/>
</dbReference>
<dbReference type="SUPFAM" id="SSF111369">
    <property type="entry name" value="HlyD-like secretion proteins"/>
    <property type="match status" value="1"/>
</dbReference>
<dbReference type="Proteomes" id="UP000609346">
    <property type="component" value="Unassembled WGS sequence"/>
</dbReference>
<feature type="domain" description="CzcB-like barrel-sandwich hybrid" evidence="5">
    <location>
        <begin position="85"/>
        <end position="200"/>
    </location>
</feature>
<accession>A0ABR8MX13</accession>
<dbReference type="Gene3D" id="2.40.420.20">
    <property type="match status" value="1"/>
</dbReference>
<evidence type="ECO:0000313" key="7">
    <source>
        <dbReference type="Proteomes" id="UP000609346"/>
    </source>
</evidence>
<comment type="subcellular location">
    <subcellularLocation>
        <location evidence="1">Cell envelope</location>
    </subcellularLocation>
</comment>
<comment type="caution">
    <text evidence="6">The sequence shown here is derived from an EMBL/GenBank/DDBJ whole genome shotgun (WGS) entry which is preliminary data.</text>
</comment>
<protein>
    <submittedName>
        <fullName evidence="6">Efflux RND transporter periplasmic adaptor subunit</fullName>
    </submittedName>
</protein>
<comment type="similarity">
    <text evidence="2">Belongs to the membrane fusion protein (MFP) (TC 8.A.1) family.</text>
</comment>
<reference evidence="6 7" key="1">
    <citation type="submission" date="2020-09" db="EMBL/GenBank/DDBJ databases">
        <title>Paenibacillus sp. strain PR3 16S rRNA gene Genome sequencing and assembly.</title>
        <authorList>
            <person name="Kim J."/>
        </authorList>
    </citation>
    <scope>NUCLEOTIDE SEQUENCE [LARGE SCALE GENOMIC DNA]</scope>
    <source>
        <strain evidence="6 7">PR3</strain>
    </source>
</reference>